<dbReference type="Gene3D" id="1.10.10.10">
    <property type="entry name" value="Winged helix-like DNA-binding domain superfamily/Winged helix DNA-binding domain"/>
    <property type="match status" value="1"/>
</dbReference>
<dbReference type="PANTHER" id="PTHR33164:SF56">
    <property type="entry name" value="HTH-TYPE TRANSCRIPTIONAL REGULATOR MHQR"/>
    <property type="match status" value="1"/>
</dbReference>
<dbReference type="SMART" id="SM00347">
    <property type="entry name" value="HTH_MARR"/>
    <property type="match status" value="1"/>
</dbReference>
<dbReference type="InterPro" id="IPR039422">
    <property type="entry name" value="MarR/SlyA-like"/>
</dbReference>
<evidence type="ECO:0000256" key="1">
    <source>
        <dbReference type="ARBA" id="ARBA00023015"/>
    </source>
</evidence>
<dbReference type="PRINTS" id="PR00598">
    <property type="entry name" value="HTHMARR"/>
</dbReference>
<evidence type="ECO:0000256" key="3">
    <source>
        <dbReference type="ARBA" id="ARBA00023163"/>
    </source>
</evidence>
<evidence type="ECO:0000313" key="5">
    <source>
        <dbReference type="EMBL" id="MFC7750555.1"/>
    </source>
</evidence>
<dbReference type="RefSeq" id="WP_138790086.1">
    <property type="nucleotide sequence ID" value="NZ_JBHTGQ010000024.1"/>
</dbReference>
<evidence type="ECO:0000259" key="4">
    <source>
        <dbReference type="PROSITE" id="PS50995"/>
    </source>
</evidence>
<evidence type="ECO:0000256" key="2">
    <source>
        <dbReference type="ARBA" id="ARBA00023125"/>
    </source>
</evidence>
<dbReference type="InterPro" id="IPR000835">
    <property type="entry name" value="HTH_MarR-typ"/>
</dbReference>
<dbReference type="PROSITE" id="PS01117">
    <property type="entry name" value="HTH_MARR_1"/>
    <property type="match status" value="1"/>
</dbReference>
<dbReference type="SUPFAM" id="SSF46785">
    <property type="entry name" value="Winged helix' DNA-binding domain"/>
    <property type="match status" value="1"/>
</dbReference>
<dbReference type="InterPro" id="IPR036390">
    <property type="entry name" value="WH_DNA-bd_sf"/>
</dbReference>
<dbReference type="InterPro" id="IPR023187">
    <property type="entry name" value="Tscrpt_reg_MarR-type_CS"/>
</dbReference>
<gene>
    <name evidence="5" type="ORF">ACFQWB_11530</name>
</gene>
<dbReference type="PANTHER" id="PTHR33164">
    <property type="entry name" value="TRANSCRIPTIONAL REGULATOR, MARR FAMILY"/>
    <property type="match status" value="1"/>
</dbReference>
<keyword evidence="1" id="KW-0805">Transcription regulation</keyword>
<comment type="caution">
    <text evidence="5">The sequence shown here is derived from an EMBL/GenBank/DDBJ whole genome shotgun (WGS) entry which is preliminary data.</text>
</comment>
<dbReference type="PROSITE" id="PS50995">
    <property type="entry name" value="HTH_MARR_2"/>
    <property type="match status" value="1"/>
</dbReference>
<proteinExistence type="predicted"/>
<feature type="domain" description="HTH marR-type" evidence="4">
    <location>
        <begin position="5"/>
        <end position="140"/>
    </location>
</feature>
<accession>A0ABW2V558</accession>
<sequence length="148" mass="16927">MEHNENNALQLLVVLSRAYQWVAAHVQRDVRGYGLGVTEFGVLELLYHKGKQPLQQIGTKILMSSGNITYVVDKLVSRGWVRRIPCEEDRRVSYAEITDEGRAFLEEVFPRHRAAMEEVLSGLTQEEREQAIGLLKKLGKFAQDRFGK</sequence>
<dbReference type="Pfam" id="PF01047">
    <property type="entry name" value="MarR"/>
    <property type="match status" value="1"/>
</dbReference>
<evidence type="ECO:0000313" key="6">
    <source>
        <dbReference type="Proteomes" id="UP001596528"/>
    </source>
</evidence>
<dbReference type="InterPro" id="IPR036388">
    <property type="entry name" value="WH-like_DNA-bd_sf"/>
</dbReference>
<reference evidence="6" key="1">
    <citation type="journal article" date="2019" name="Int. J. Syst. Evol. Microbiol.">
        <title>The Global Catalogue of Microorganisms (GCM) 10K type strain sequencing project: providing services to taxonomists for standard genome sequencing and annotation.</title>
        <authorList>
            <consortium name="The Broad Institute Genomics Platform"/>
            <consortium name="The Broad Institute Genome Sequencing Center for Infectious Disease"/>
            <person name="Wu L."/>
            <person name="Ma J."/>
        </authorList>
    </citation>
    <scope>NUCLEOTIDE SEQUENCE [LARGE SCALE GENOMIC DNA]</scope>
    <source>
        <strain evidence="6">JCM 18657</strain>
    </source>
</reference>
<name>A0ABW2V558_9BACL</name>
<dbReference type="EMBL" id="JBHTGQ010000024">
    <property type="protein sequence ID" value="MFC7750555.1"/>
    <property type="molecule type" value="Genomic_DNA"/>
</dbReference>
<protein>
    <submittedName>
        <fullName evidence="5">MarR family winged helix-turn-helix transcriptional regulator</fullName>
    </submittedName>
</protein>
<organism evidence="5 6">
    <name type="scientific">Paenibacillus thermoaerophilus</name>
    <dbReference type="NCBI Taxonomy" id="1215385"/>
    <lineage>
        <taxon>Bacteria</taxon>
        <taxon>Bacillati</taxon>
        <taxon>Bacillota</taxon>
        <taxon>Bacilli</taxon>
        <taxon>Bacillales</taxon>
        <taxon>Paenibacillaceae</taxon>
        <taxon>Paenibacillus</taxon>
    </lineage>
</organism>
<keyword evidence="3" id="KW-0804">Transcription</keyword>
<keyword evidence="2" id="KW-0238">DNA-binding</keyword>
<dbReference type="Proteomes" id="UP001596528">
    <property type="component" value="Unassembled WGS sequence"/>
</dbReference>
<keyword evidence="6" id="KW-1185">Reference proteome</keyword>